<dbReference type="Pfam" id="PF04672">
    <property type="entry name" value="Methyltransf_19"/>
    <property type="match status" value="1"/>
</dbReference>
<protein>
    <recommendedName>
        <fullName evidence="3">SAM-dependent methyltransferase</fullName>
    </recommendedName>
</protein>
<proteinExistence type="predicted"/>
<keyword evidence="2" id="KW-1185">Reference proteome</keyword>
<dbReference type="Proteomes" id="UP000285112">
    <property type="component" value="Unassembled WGS sequence"/>
</dbReference>
<dbReference type="InterPro" id="IPR006764">
    <property type="entry name" value="SAM_dep_MeTrfase_SAV2177_type"/>
</dbReference>
<evidence type="ECO:0000313" key="2">
    <source>
        <dbReference type="Proteomes" id="UP000285112"/>
    </source>
</evidence>
<dbReference type="Gene3D" id="3.40.50.150">
    <property type="entry name" value="Vaccinia Virus protein VP39"/>
    <property type="match status" value="1"/>
</dbReference>
<dbReference type="InterPro" id="IPR029063">
    <property type="entry name" value="SAM-dependent_MTases_sf"/>
</dbReference>
<sequence length="275" mass="30510">MIRANLRSGPATLWDMDRPSLARFADALLGGHDHYGCDRALLQRLLTVAPYAREVAQERRRWQLRVLRHLIRSEGVDQFLDLGCGMPTTDNTHQVAQRLLPGAQVVYVDHDPVVQVHGRAVLEENECVHVTGPDLTDPGATLGDPIVYRHLDFERPVALLLCDVLHHVPCLEHAQYVVRSYVDQLAPGSFVLITHDRLPPDKACVALARDLDRVLGEAGLGSTRRDRAGIVSLFTGLELIEPGVVPLHEWWPCGPRLLPVSHQHLLSLGGVAAKR</sequence>
<dbReference type="OrthoDB" id="5175904at2"/>
<dbReference type="PIRSF" id="PIRSF017393">
    <property type="entry name" value="MTase_SAV2177"/>
    <property type="match status" value="1"/>
</dbReference>
<accession>A0A419IBR3</accession>
<evidence type="ECO:0008006" key="3">
    <source>
        <dbReference type="Google" id="ProtNLM"/>
    </source>
</evidence>
<dbReference type="EMBL" id="QZFV01000010">
    <property type="protein sequence ID" value="RJQ92400.1"/>
    <property type="molecule type" value="Genomic_DNA"/>
</dbReference>
<dbReference type="SUPFAM" id="SSF53335">
    <property type="entry name" value="S-adenosyl-L-methionine-dependent methyltransferases"/>
    <property type="match status" value="1"/>
</dbReference>
<evidence type="ECO:0000313" key="1">
    <source>
        <dbReference type="EMBL" id="RJQ92400.1"/>
    </source>
</evidence>
<organism evidence="1 2">
    <name type="scientific">Amycolatopsis panacis</name>
    <dbReference type="NCBI Taxonomy" id="2340917"/>
    <lineage>
        <taxon>Bacteria</taxon>
        <taxon>Bacillati</taxon>
        <taxon>Actinomycetota</taxon>
        <taxon>Actinomycetes</taxon>
        <taxon>Pseudonocardiales</taxon>
        <taxon>Pseudonocardiaceae</taxon>
        <taxon>Amycolatopsis</taxon>
    </lineage>
</organism>
<dbReference type="AlphaFoldDB" id="A0A419IBR3"/>
<reference evidence="1 2" key="1">
    <citation type="submission" date="2018-09" db="EMBL/GenBank/DDBJ databases">
        <title>YIM PH 21725 draft genome.</title>
        <authorList>
            <person name="Miao C."/>
        </authorList>
    </citation>
    <scope>NUCLEOTIDE SEQUENCE [LARGE SCALE GENOMIC DNA]</scope>
    <source>
        <strain evidence="2">YIM PH21725</strain>
    </source>
</reference>
<gene>
    <name evidence="1" type="ORF">D5S19_01170</name>
</gene>
<name>A0A419IBR3_9PSEU</name>
<comment type="caution">
    <text evidence="1">The sequence shown here is derived from an EMBL/GenBank/DDBJ whole genome shotgun (WGS) entry which is preliminary data.</text>
</comment>